<keyword evidence="2" id="KW-1185">Reference proteome</keyword>
<dbReference type="Proteomes" id="UP001177003">
    <property type="component" value="Chromosome 2"/>
</dbReference>
<dbReference type="PANTHER" id="PTHR48050">
    <property type="entry name" value="STEROL 3-BETA-GLUCOSYLTRANSFERASE"/>
    <property type="match status" value="1"/>
</dbReference>
<organism evidence="1 2">
    <name type="scientific">Lactuca saligna</name>
    <name type="common">Willowleaf lettuce</name>
    <dbReference type="NCBI Taxonomy" id="75948"/>
    <lineage>
        <taxon>Eukaryota</taxon>
        <taxon>Viridiplantae</taxon>
        <taxon>Streptophyta</taxon>
        <taxon>Embryophyta</taxon>
        <taxon>Tracheophyta</taxon>
        <taxon>Spermatophyta</taxon>
        <taxon>Magnoliopsida</taxon>
        <taxon>eudicotyledons</taxon>
        <taxon>Gunneridae</taxon>
        <taxon>Pentapetalae</taxon>
        <taxon>asterids</taxon>
        <taxon>campanulids</taxon>
        <taxon>Asterales</taxon>
        <taxon>Asteraceae</taxon>
        <taxon>Cichorioideae</taxon>
        <taxon>Cichorieae</taxon>
        <taxon>Lactucinae</taxon>
        <taxon>Lactuca</taxon>
    </lineage>
</organism>
<dbReference type="EMBL" id="OX465078">
    <property type="protein sequence ID" value="CAI9272021.1"/>
    <property type="molecule type" value="Genomic_DNA"/>
</dbReference>
<accession>A0AA35V722</accession>
<evidence type="ECO:0000313" key="1">
    <source>
        <dbReference type="EMBL" id="CAI9272021.1"/>
    </source>
</evidence>
<dbReference type="AlphaFoldDB" id="A0AA35V722"/>
<proteinExistence type="predicted"/>
<name>A0AA35V722_LACSI</name>
<dbReference type="PANTHER" id="PTHR48050:SF13">
    <property type="entry name" value="STEROL 3-BETA-GLUCOSYLTRANSFERASE UGT80A2"/>
    <property type="match status" value="1"/>
</dbReference>
<reference evidence="1" key="1">
    <citation type="submission" date="2023-04" db="EMBL/GenBank/DDBJ databases">
        <authorList>
            <person name="Vijverberg K."/>
            <person name="Xiong W."/>
            <person name="Schranz E."/>
        </authorList>
    </citation>
    <scope>NUCLEOTIDE SEQUENCE</scope>
</reference>
<sequence>MEFLQQEEFPHPLSCVKQSTGYRFSYQIGDSLNWLGIRDMINDVWKKMLNLRPITYFSGSQGSETDIPHGYIWSPHLVTKPKGQGGLNDCKFIPQAPPGGPLVMLMDERNMKPLDSNLAALSARCMQ</sequence>
<protein>
    <submittedName>
        <fullName evidence="1">Uncharacterized protein</fullName>
    </submittedName>
</protein>
<gene>
    <name evidence="1" type="ORF">LSALG_LOCUS12268</name>
</gene>
<evidence type="ECO:0000313" key="2">
    <source>
        <dbReference type="Proteomes" id="UP001177003"/>
    </source>
</evidence>
<dbReference type="Gene3D" id="3.40.50.2000">
    <property type="entry name" value="Glycogen Phosphorylase B"/>
    <property type="match status" value="1"/>
</dbReference>
<dbReference type="InterPro" id="IPR050426">
    <property type="entry name" value="Glycosyltransferase_28"/>
</dbReference>